<name>A0A0F9WH13_9ZZZZ</name>
<dbReference type="EMBL" id="LAZR01000161">
    <property type="protein sequence ID" value="KKN85216.1"/>
    <property type="molecule type" value="Genomic_DNA"/>
</dbReference>
<evidence type="ECO:0000313" key="1">
    <source>
        <dbReference type="EMBL" id="KKN85216.1"/>
    </source>
</evidence>
<dbReference type="AlphaFoldDB" id="A0A0F9WH13"/>
<organism evidence="1">
    <name type="scientific">marine sediment metagenome</name>
    <dbReference type="NCBI Taxonomy" id="412755"/>
    <lineage>
        <taxon>unclassified sequences</taxon>
        <taxon>metagenomes</taxon>
        <taxon>ecological metagenomes</taxon>
    </lineage>
</organism>
<comment type="caution">
    <text evidence="1">The sequence shown here is derived from an EMBL/GenBank/DDBJ whole genome shotgun (WGS) entry which is preliminary data.</text>
</comment>
<accession>A0A0F9WH13</accession>
<protein>
    <submittedName>
        <fullName evidence="1">Uncharacterized protein</fullName>
    </submittedName>
</protein>
<gene>
    <name evidence="1" type="ORF">LCGC14_0280440</name>
</gene>
<proteinExistence type="predicted"/>
<reference evidence="1" key="1">
    <citation type="journal article" date="2015" name="Nature">
        <title>Complex archaea that bridge the gap between prokaryotes and eukaryotes.</title>
        <authorList>
            <person name="Spang A."/>
            <person name="Saw J.H."/>
            <person name="Jorgensen S.L."/>
            <person name="Zaremba-Niedzwiedzka K."/>
            <person name="Martijn J."/>
            <person name="Lind A.E."/>
            <person name="van Eijk R."/>
            <person name="Schleper C."/>
            <person name="Guy L."/>
            <person name="Ettema T.J."/>
        </authorList>
    </citation>
    <scope>NUCLEOTIDE SEQUENCE</scope>
</reference>
<sequence>MNLANDVKLIHIIFYKKLRTQNFKIPLDFKSIFNHK</sequence>